<dbReference type="Proteomes" id="UP000324924">
    <property type="component" value="Chromosome"/>
</dbReference>
<keyword evidence="2" id="KW-1185">Reference proteome</keyword>
<dbReference type="AlphaFoldDB" id="A0A5C0UHN1"/>
<evidence type="ECO:0000313" key="2">
    <source>
        <dbReference type="Proteomes" id="UP000324924"/>
    </source>
</evidence>
<dbReference type="OrthoDB" id="7160947at2"/>
<dbReference type="KEGG" id="nabu:FZC36_00125"/>
<name>A0A5C0UHN1_9PROT</name>
<reference evidence="1 2" key="1">
    <citation type="submission" date="2019-08" db="EMBL/GenBank/DDBJ databases">
        <title>Highly reduced genomes of protist endosymbionts show evolutionary convergence.</title>
        <authorList>
            <person name="George E."/>
            <person name="Husnik F."/>
            <person name="Tashyreva D."/>
            <person name="Prokopchuk G."/>
            <person name="Horak A."/>
            <person name="Kwong W.K."/>
            <person name="Lukes J."/>
            <person name="Keeling P.J."/>
        </authorList>
    </citation>
    <scope>NUCLEOTIDE SEQUENCE [LARGE SCALE GENOMIC DNA]</scope>
    <source>
        <strain evidence="1">1604HC</strain>
    </source>
</reference>
<dbReference type="RefSeq" id="WP_148971975.1">
    <property type="nucleotide sequence ID" value="NZ_CP043314.1"/>
</dbReference>
<accession>A0A5C0UHN1</accession>
<sequence>MRKYFTKTLGSSLAKVLDPMYGNDPVISSLRKNWSNISKEQDLLPYHYCLKTKTLFLRVEKNQNLISFQYKSQELIEPINFYLGFVAVKYIKINQKT</sequence>
<evidence type="ECO:0000313" key="1">
    <source>
        <dbReference type="EMBL" id="QEK38852.1"/>
    </source>
</evidence>
<protein>
    <recommendedName>
        <fullName evidence="3">DUF721 domain-containing protein</fullName>
    </recommendedName>
</protein>
<evidence type="ECO:0008006" key="3">
    <source>
        <dbReference type="Google" id="ProtNLM"/>
    </source>
</evidence>
<organism evidence="1 2">
    <name type="scientific">Candidatus Nesciobacter abundans</name>
    <dbReference type="NCBI Taxonomy" id="2601668"/>
    <lineage>
        <taxon>Bacteria</taxon>
        <taxon>Pseudomonadati</taxon>
        <taxon>Pseudomonadota</taxon>
        <taxon>Alphaproteobacteria</taxon>
        <taxon>Holosporales</taxon>
        <taxon>Holosporaceae</taxon>
        <taxon>Candidatus Nesciobacter</taxon>
    </lineage>
</organism>
<dbReference type="EMBL" id="CP043314">
    <property type="protein sequence ID" value="QEK38852.1"/>
    <property type="molecule type" value="Genomic_DNA"/>
</dbReference>
<gene>
    <name evidence="1" type="ORF">FZC36_00125</name>
</gene>
<proteinExistence type="predicted"/>